<name>A0A812PW61_SYMPI</name>
<evidence type="ECO:0000313" key="2">
    <source>
        <dbReference type="EMBL" id="CAE7372238.1"/>
    </source>
</evidence>
<feature type="compositionally biased region" description="Low complexity" evidence="1">
    <location>
        <begin position="26"/>
        <end position="43"/>
    </location>
</feature>
<dbReference type="EMBL" id="CAJNIZ010015335">
    <property type="protein sequence ID" value="CAE7372238.1"/>
    <property type="molecule type" value="Genomic_DNA"/>
</dbReference>
<feature type="compositionally biased region" description="Polar residues" evidence="1">
    <location>
        <begin position="81"/>
        <end position="94"/>
    </location>
</feature>
<protein>
    <submittedName>
        <fullName evidence="2">Uncharacterized protein</fullName>
    </submittedName>
</protein>
<dbReference type="Proteomes" id="UP000649617">
    <property type="component" value="Unassembled WGS sequence"/>
</dbReference>
<evidence type="ECO:0000313" key="3">
    <source>
        <dbReference type="Proteomes" id="UP000649617"/>
    </source>
</evidence>
<keyword evidence="3" id="KW-1185">Reference proteome</keyword>
<feature type="compositionally biased region" description="Low complexity" evidence="1">
    <location>
        <begin position="67"/>
        <end position="80"/>
    </location>
</feature>
<reference evidence="2" key="1">
    <citation type="submission" date="2021-02" db="EMBL/GenBank/DDBJ databases">
        <authorList>
            <person name="Dougan E. K."/>
            <person name="Rhodes N."/>
            <person name="Thang M."/>
            <person name="Chan C."/>
        </authorList>
    </citation>
    <scope>NUCLEOTIDE SEQUENCE</scope>
</reference>
<feature type="compositionally biased region" description="Acidic residues" evidence="1">
    <location>
        <begin position="117"/>
        <end position="129"/>
    </location>
</feature>
<feature type="compositionally biased region" description="Polar residues" evidence="1">
    <location>
        <begin position="54"/>
        <end position="64"/>
    </location>
</feature>
<proteinExistence type="predicted"/>
<dbReference type="OrthoDB" id="436303at2759"/>
<accession>A0A812PW61</accession>
<gene>
    <name evidence="2" type="ORF">SPIL2461_LOCUS9027</name>
</gene>
<dbReference type="AlphaFoldDB" id="A0A812PW61"/>
<organism evidence="2 3">
    <name type="scientific">Symbiodinium pilosum</name>
    <name type="common">Dinoflagellate</name>
    <dbReference type="NCBI Taxonomy" id="2952"/>
    <lineage>
        <taxon>Eukaryota</taxon>
        <taxon>Sar</taxon>
        <taxon>Alveolata</taxon>
        <taxon>Dinophyceae</taxon>
        <taxon>Suessiales</taxon>
        <taxon>Symbiodiniaceae</taxon>
        <taxon>Symbiodinium</taxon>
    </lineage>
</organism>
<comment type="caution">
    <text evidence="2">The sequence shown here is derived from an EMBL/GenBank/DDBJ whole genome shotgun (WGS) entry which is preliminary data.</text>
</comment>
<sequence>MAYGSLAEAEAKESADDMQAEEAATAEDNGNDGNDGTDTATEAMAISDGPSRRIYQNSNATATVLESDAASSAATKANSSQTALHSVEDSSGSAGEQGLAEAADAQSVAELSAENTEGLEEGSDEAESEELNRGAAQACIGTMIEKCPSDKTDACKTKDAGTCVNVFHKCKDDRMVQCVACTTFDPNDPEGLAMLECLDLDGDQA</sequence>
<evidence type="ECO:0000256" key="1">
    <source>
        <dbReference type="SAM" id="MobiDB-lite"/>
    </source>
</evidence>
<feature type="region of interest" description="Disordered" evidence="1">
    <location>
        <begin position="1"/>
        <end position="133"/>
    </location>
</feature>